<proteinExistence type="predicted"/>
<accession>A0A401Q5A9</accession>
<evidence type="ECO:0000313" key="2">
    <source>
        <dbReference type="EMBL" id="GCB80569.1"/>
    </source>
</evidence>
<evidence type="ECO:0000256" key="1">
    <source>
        <dbReference type="SAM" id="MobiDB-lite"/>
    </source>
</evidence>
<dbReference type="OrthoDB" id="442970at2759"/>
<name>A0A401Q5A9_SCYTO</name>
<organism evidence="2 3">
    <name type="scientific">Scyliorhinus torazame</name>
    <name type="common">Cloudy catshark</name>
    <name type="synonym">Catulus torazame</name>
    <dbReference type="NCBI Taxonomy" id="75743"/>
    <lineage>
        <taxon>Eukaryota</taxon>
        <taxon>Metazoa</taxon>
        <taxon>Chordata</taxon>
        <taxon>Craniata</taxon>
        <taxon>Vertebrata</taxon>
        <taxon>Chondrichthyes</taxon>
        <taxon>Elasmobranchii</taxon>
        <taxon>Galeomorphii</taxon>
        <taxon>Galeoidea</taxon>
        <taxon>Carcharhiniformes</taxon>
        <taxon>Scyliorhinidae</taxon>
        <taxon>Scyliorhinus</taxon>
    </lineage>
</organism>
<evidence type="ECO:0000313" key="3">
    <source>
        <dbReference type="Proteomes" id="UP000288216"/>
    </source>
</evidence>
<protein>
    <submittedName>
        <fullName evidence="2">Uncharacterized protein</fullName>
    </submittedName>
</protein>
<keyword evidence="3" id="KW-1185">Reference proteome</keyword>
<dbReference type="CDD" id="cd22288">
    <property type="entry name" value="CWC27_CTD"/>
    <property type="match status" value="1"/>
</dbReference>
<dbReference type="OMA" id="CEAIHNS"/>
<sequence length="142" mass="16980">MDYFKEHRLIEGYHCEAIHNSAPNSAVAEYLIERKKYEELRRQKPKNGSSREEQTLALLDRFKVKLTKAISETPEEEPVQTEGEDDQGWLSHVLQFEEQTRKVKDANIQDEDTFEIHDPRNPVNKRRREESKKIMKEKKERR</sequence>
<feature type="compositionally biased region" description="Basic and acidic residues" evidence="1">
    <location>
        <begin position="127"/>
        <end position="142"/>
    </location>
</feature>
<dbReference type="AlphaFoldDB" id="A0A401Q5A9"/>
<gene>
    <name evidence="2" type="ORF">scyTo_0016256</name>
</gene>
<dbReference type="Proteomes" id="UP000288216">
    <property type="component" value="Unassembled WGS sequence"/>
</dbReference>
<feature type="region of interest" description="Disordered" evidence="1">
    <location>
        <begin position="104"/>
        <end position="142"/>
    </location>
</feature>
<reference evidence="2 3" key="1">
    <citation type="journal article" date="2018" name="Nat. Ecol. Evol.">
        <title>Shark genomes provide insights into elasmobranch evolution and the origin of vertebrates.</title>
        <authorList>
            <person name="Hara Y"/>
            <person name="Yamaguchi K"/>
            <person name="Onimaru K"/>
            <person name="Kadota M"/>
            <person name="Koyanagi M"/>
            <person name="Keeley SD"/>
            <person name="Tatsumi K"/>
            <person name="Tanaka K"/>
            <person name="Motone F"/>
            <person name="Kageyama Y"/>
            <person name="Nozu R"/>
            <person name="Adachi N"/>
            <person name="Nishimura O"/>
            <person name="Nakagawa R"/>
            <person name="Tanegashima C"/>
            <person name="Kiyatake I"/>
            <person name="Matsumoto R"/>
            <person name="Murakumo K"/>
            <person name="Nishida K"/>
            <person name="Terakita A"/>
            <person name="Kuratani S"/>
            <person name="Sato K"/>
            <person name="Hyodo S Kuraku.S."/>
        </authorList>
    </citation>
    <scope>NUCLEOTIDE SEQUENCE [LARGE SCALE GENOMIC DNA]</scope>
</reference>
<dbReference type="EMBL" id="BFAA01009713">
    <property type="protein sequence ID" value="GCB80569.1"/>
    <property type="molecule type" value="Genomic_DNA"/>
</dbReference>
<dbReference type="STRING" id="75743.A0A401Q5A9"/>
<comment type="caution">
    <text evidence="2">The sequence shown here is derived from an EMBL/GenBank/DDBJ whole genome shotgun (WGS) entry which is preliminary data.</text>
</comment>